<dbReference type="EMBL" id="CADEAL010000026">
    <property type="protein sequence ID" value="CAB1412937.1"/>
    <property type="molecule type" value="Genomic_DNA"/>
</dbReference>
<gene>
    <name evidence="2" type="ORF">PLEPLA_LOCUS633</name>
</gene>
<comment type="caution">
    <text evidence="2">The sequence shown here is derived from an EMBL/GenBank/DDBJ whole genome shotgun (WGS) entry which is preliminary data.</text>
</comment>
<proteinExistence type="predicted"/>
<feature type="compositionally biased region" description="Basic and acidic residues" evidence="1">
    <location>
        <begin position="80"/>
        <end position="90"/>
    </location>
</feature>
<reference evidence="2" key="1">
    <citation type="submission" date="2020-03" db="EMBL/GenBank/DDBJ databases">
        <authorList>
            <person name="Weist P."/>
        </authorList>
    </citation>
    <scope>NUCLEOTIDE SEQUENCE</scope>
</reference>
<feature type="region of interest" description="Disordered" evidence="1">
    <location>
        <begin position="69"/>
        <end position="90"/>
    </location>
</feature>
<accession>A0A9N7Y593</accession>
<organism evidence="2 3">
    <name type="scientific">Pleuronectes platessa</name>
    <name type="common">European plaice</name>
    <dbReference type="NCBI Taxonomy" id="8262"/>
    <lineage>
        <taxon>Eukaryota</taxon>
        <taxon>Metazoa</taxon>
        <taxon>Chordata</taxon>
        <taxon>Craniata</taxon>
        <taxon>Vertebrata</taxon>
        <taxon>Euteleostomi</taxon>
        <taxon>Actinopterygii</taxon>
        <taxon>Neopterygii</taxon>
        <taxon>Teleostei</taxon>
        <taxon>Neoteleostei</taxon>
        <taxon>Acanthomorphata</taxon>
        <taxon>Carangaria</taxon>
        <taxon>Pleuronectiformes</taxon>
        <taxon>Pleuronectoidei</taxon>
        <taxon>Pleuronectidae</taxon>
        <taxon>Pleuronectes</taxon>
    </lineage>
</organism>
<evidence type="ECO:0000256" key="1">
    <source>
        <dbReference type="SAM" id="MobiDB-lite"/>
    </source>
</evidence>
<protein>
    <submittedName>
        <fullName evidence="2">Uncharacterized protein</fullName>
    </submittedName>
</protein>
<evidence type="ECO:0000313" key="2">
    <source>
        <dbReference type="EMBL" id="CAB1412937.1"/>
    </source>
</evidence>
<dbReference type="AlphaFoldDB" id="A0A9N7Y593"/>
<dbReference type="Proteomes" id="UP001153269">
    <property type="component" value="Unassembled WGS sequence"/>
</dbReference>
<sequence>MHRCLPACLATSTIQGIDHSKRNLTTLAPPITADGSYLPERAGVRATRRLSEPGAKPEDLKVVGRVGMPPATLRAPKSYDNTDAKGKKEYTGGGACACCRRAEDCLQSLQSCHTCCVLEHQETGVDLN</sequence>
<keyword evidence="3" id="KW-1185">Reference proteome</keyword>
<evidence type="ECO:0000313" key="3">
    <source>
        <dbReference type="Proteomes" id="UP001153269"/>
    </source>
</evidence>
<name>A0A9N7Y593_PLEPL</name>